<dbReference type="PANTHER" id="PTHR24082">
    <property type="entry name" value="NUCLEAR HORMONE RECEPTOR"/>
    <property type="match status" value="1"/>
</dbReference>
<evidence type="ECO:0000313" key="11">
    <source>
        <dbReference type="Proteomes" id="UP000728185"/>
    </source>
</evidence>
<dbReference type="GO" id="GO:0008270">
    <property type="term" value="F:zinc ion binding"/>
    <property type="evidence" value="ECO:0007669"/>
    <property type="project" value="UniProtKB-KW"/>
</dbReference>
<dbReference type="GO" id="GO:0000122">
    <property type="term" value="P:negative regulation of transcription by RNA polymerase II"/>
    <property type="evidence" value="ECO:0007669"/>
    <property type="project" value="TreeGrafter"/>
</dbReference>
<keyword evidence="7 10" id="KW-0675">Receptor</keyword>
<dbReference type="PRINTS" id="PR00047">
    <property type="entry name" value="STROIDFINGER"/>
</dbReference>
<keyword evidence="6" id="KW-0804">Transcription</keyword>
<keyword evidence="11" id="KW-1185">Reference proteome</keyword>
<evidence type="ECO:0000256" key="7">
    <source>
        <dbReference type="ARBA" id="ARBA00023170"/>
    </source>
</evidence>
<evidence type="ECO:0000256" key="4">
    <source>
        <dbReference type="ARBA" id="ARBA00023015"/>
    </source>
</evidence>
<dbReference type="SUPFAM" id="SSF57716">
    <property type="entry name" value="Glucocorticoid receptor-like (DNA-binding domain)"/>
    <property type="match status" value="1"/>
</dbReference>
<dbReference type="OrthoDB" id="6355676at2759"/>
<dbReference type="InterPro" id="IPR001628">
    <property type="entry name" value="Znf_hrmn_rcpt"/>
</dbReference>
<dbReference type="SMART" id="SM00399">
    <property type="entry name" value="ZnF_C4"/>
    <property type="match status" value="1"/>
</dbReference>
<evidence type="ECO:0000256" key="3">
    <source>
        <dbReference type="ARBA" id="ARBA00022833"/>
    </source>
</evidence>
<name>A0A8E0RPF9_9TREM</name>
<dbReference type="Proteomes" id="UP000728185">
    <property type="component" value="Unassembled WGS sequence"/>
</dbReference>
<dbReference type="GO" id="GO:0045944">
    <property type="term" value="P:positive regulation of transcription by RNA polymerase II"/>
    <property type="evidence" value="ECO:0007669"/>
    <property type="project" value="TreeGrafter"/>
</dbReference>
<comment type="caution">
    <text evidence="10">The sequence shown here is derived from an EMBL/GenBank/DDBJ whole genome shotgun (WGS) entry which is preliminary data.</text>
</comment>
<dbReference type="GO" id="GO:0000978">
    <property type="term" value="F:RNA polymerase II cis-regulatory region sequence-specific DNA binding"/>
    <property type="evidence" value="ECO:0007669"/>
    <property type="project" value="TreeGrafter"/>
</dbReference>
<dbReference type="GO" id="GO:0004879">
    <property type="term" value="F:nuclear receptor activity"/>
    <property type="evidence" value="ECO:0007669"/>
    <property type="project" value="TreeGrafter"/>
</dbReference>
<keyword evidence="3" id="KW-0862">Zinc</keyword>
<dbReference type="PROSITE" id="PS00031">
    <property type="entry name" value="NUCLEAR_REC_DBD_1"/>
    <property type="match status" value="1"/>
</dbReference>
<dbReference type="Pfam" id="PF00105">
    <property type="entry name" value="zf-C4"/>
    <property type="match status" value="1"/>
</dbReference>
<evidence type="ECO:0000256" key="1">
    <source>
        <dbReference type="ARBA" id="ARBA00022723"/>
    </source>
</evidence>
<sequence length="214" mass="23682">MDKRKRSKRCSVCGDSAVGFNFGAIACESCKAFFRRTAHKAQMTTCLFNERCTVEVTTRRFCSHCRLKKCFSVGMKPSLILDEKAKHERREKITRNRLSRSGMQIDSSTDLLSTKANCSLLPPPPLLSVQQQPSSVKSKPESIEVLNPFLSSGADATIIDTGTESSHSITETFDRILSPATACTGLPLNEPNNTDHWRTLFDSSVSSCLVSRLT</sequence>
<evidence type="ECO:0000256" key="8">
    <source>
        <dbReference type="ARBA" id="ARBA00023242"/>
    </source>
</evidence>
<keyword evidence="1" id="KW-0479">Metal-binding</keyword>
<proteinExistence type="predicted"/>
<dbReference type="InterPro" id="IPR050234">
    <property type="entry name" value="Nuclear_hormone_rcpt_NR1"/>
</dbReference>
<keyword evidence="8" id="KW-0539">Nucleus</keyword>
<reference evidence="10" key="1">
    <citation type="submission" date="2019-05" db="EMBL/GenBank/DDBJ databases">
        <title>Annotation for the trematode Fasciolopsis buski.</title>
        <authorList>
            <person name="Choi Y.-J."/>
        </authorList>
    </citation>
    <scope>NUCLEOTIDE SEQUENCE</scope>
    <source>
        <strain evidence="10">HT</strain>
        <tissue evidence="10">Whole worm</tissue>
    </source>
</reference>
<evidence type="ECO:0000256" key="2">
    <source>
        <dbReference type="ARBA" id="ARBA00022771"/>
    </source>
</evidence>
<dbReference type="PROSITE" id="PS51030">
    <property type="entry name" value="NUCLEAR_REC_DBD_2"/>
    <property type="match status" value="1"/>
</dbReference>
<keyword evidence="5" id="KW-0238">DNA-binding</keyword>
<accession>A0A8E0RPF9</accession>
<dbReference type="EMBL" id="LUCM01007595">
    <property type="protein sequence ID" value="KAA0189677.1"/>
    <property type="molecule type" value="Genomic_DNA"/>
</dbReference>
<keyword evidence="2" id="KW-0863">Zinc-finger</keyword>
<organism evidence="10 11">
    <name type="scientific">Fasciolopsis buskii</name>
    <dbReference type="NCBI Taxonomy" id="27845"/>
    <lineage>
        <taxon>Eukaryota</taxon>
        <taxon>Metazoa</taxon>
        <taxon>Spiralia</taxon>
        <taxon>Lophotrochozoa</taxon>
        <taxon>Platyhelminthes</taxon>
        <taxon>Trematoda</taxon>
        <taxon>Digenea</taxon>
        <taxon>Plagiorchiida</taxon>
        <taxon>Echinostomata</taxon>
        <taxon>Echinostomatoidea</taxon>
        <taxon>Fasciolidae</taxon>
        <taxon>Fasciolopsis</taxon>
    </lineage>
</organism>
<evidence type="ECO:0000256" key="6">
    <source>
        <dbReference type="ARBA" id="ARBA00023163"/>
    </source>
</evidence>
<evidence type="ECO:0000313" key="10">
    <source>
        <dbReference type="EMBL" id="KAA0189677.1"/>
    </source>
</evidence>
<protein>
    <submittedName>
        <fullName evidence="10">Nuclear hormone receptor HR96</fullName>
    </submittedName>
</protein>
<feature type="domain" description="Nuclear receptor" evidence="9">
    <location>
        <begin position="7"/>
        <end position="82"/>
    </location>
</feature>
<gene>
    <name evidence="10" type="ORF">FBUS_00510</name>
</gene>
<dbReference type="InterPro" id="IPR013088">
    <property type="entry name" value="Znf_NHR/GATA"/>
</dbReference>
<dbReference type="Gene3D" id="3.30.50.10">
    <property type="entry name" value="Erythroid Transcription Factor GATA-1, subunit A"/>
    <property type="match status" value="1"/>
</dbReference>
<evidence type="ECO:0000259" key="9">
    <source>
        <dbReference type="PROSITE" id="PS51030"/>
    </source>
</evidence>
<dbReference type="PROSITE" id="PS51257">
    <property type="entry name" value="PROKAR_LIPOPROTEIN"/>
    <property type="match status" value="1"/>
</dbReference>
<dbReference type="GO" id="GO:0030154">
    <property type="term" value="P:cell differentiation"/>
    <property type="evidence" value="ECO:0007669"/>
    <property type="project" value="TreeGrafter"/>
</dbReference>
<keyword evidence="4" id="KW-0805">Transcription regulation</keyword>
<dbReference type="PANTHER" id="PTHR24082:SF283">
    <property type="entry name" value="NUCLEAR HORMONE RECEPTOR HR96"/>
    <property type="match status" value="1"/>
</dbReference>
<dbReference type="AlphaFoldDB" id="A0A8E0RPF9"/>
<evidence type="ECO:0000256" key="5">
    <source>
        <dbReference type="ARBA" id="ARBA00023125"/>
    </source>
</evidence>